<gene>
    <name evidence="1" type="ORF">GCM10022421_16240</name>
</gene>
<protein>
    <submittedName>
        <fullName evidence="1">Uncharacterized protein</fullName>
    </submittedName>
</protein>
<keyword evidence="2" id="KW-1185">Reference proteome</keyword>
<organism evidence="1 2">
    <name type="scientific">Oceanisphaera sediminis</name>
    <dbReference type="NCBI Taxonomy" id="981381"/>
    <lineage>
        <taxon>Bacteria</taxon>
        <taxon>Pseudomonadati</taxon>
        <taxon>Pseudomonadota</taxon>
        <taxon>Gammaproteobacteria</taxon>
        <taxon>Aeromonadales</taxon>
        <taxon>Aeromonadaceae</taxon>
        <taxon>Oceanisphaera</taxon>
    </lineage>
</organism>
<dbReference type="EMBL" id="BAABDS010000026">
    <property type="protein sequence ID" value="GAA3709815.1"/>
    <property type="molecule type" value="Genomic_DNA"/>
</dbReference>
<comment type="caution">
    <text evidence="1">The sequence shown here is derived from an EMBL/GenBank/DDBJ whole genome shotgun (WGS) entry which is preliminary data.</text>
</comment>
<dbReference type="Proteomes" id="UP001501479">
    <property type="component" value="Unassembled WGS sequence"/>
</dbReference>
<evidence type="ECO:0000313" key="2">
    <source>
        <dbReference type="Proteomes" id="UP001501479"/>
    </source>
</evidence>
<evidence type="ECO:0000313" key="1">
    <source>
        <dbReference type="EMBL" id="GAA3709815.1"/>
    </source>
</evidence>
<proteinExistence type="predicted"/>
<name>A0ABP7DUQ9_9GAMM</name>
<reference evidence="2" key="1">
    <citation type="journal article" date="2019" name="Int. J. Syst. Evol. Microbiol.">
        <title>The Global Catalogue of Microorganisms (GCM) 10K type strain sequencing project: providing services to taxonomists for standard genome sequencing and annotation.</title>
        <authorList>
            <consortium name="The Broad Institute Genomics Platform"/>
            <consortium name="The Broad Institute Genome Sequencing Center for Infectious Disease"/>
            <person name="Wu L."/>
            <person name="Ma J."/>
        </authorList>
    </citation>
    <scope>NUCLEOTIDE SEQUENCE [LARGE SCALE GENOMIC DNA]</scope>
    <source>
        <strain evidence="2">JCM 17329</strain>
    </source>
</reference>
<dbReference type="RefSeq" id="WP_344964074.1">
    <property type="nucleotide sequence ID" value="NZ_BAABDS010000026.1"/>
</dbReference>
<accession>A0ABP7DUQ9</accession>
<sequence>MSLSKEWEEQHLTEKGWVQGNIRYDHAFDKNETPKGVFLTVRKESYIGAIGADVNETFSEKTHINNPDKIKELKSKYGEPDFGV</sequence>